<organism evidence="1 2">
    <name type="scientific">Streptomyces fuscichromogenes</name>
    <dbReference type="NCBI Taxonomy" id="1324013"/>
    <lineage>
        <taxon>Bacteria</taxon>
        <taxon>Bacillati</taxon>
        <taxon>Actinomycetota</taxon>
        <taxon>Actinomycetes</taxon>
        <taxon>Kitasatosporales</taxon>
        <taxon>Streptomycetaceae</taxon>
        <taxon>Streptomyces</taxon>
    </lineage>
</organism>
<protein>
    <recommendedName>
        <fullName evidence="3">Integrase</fullName>
    </recommendedName>
</protein>
<reference evidence="1" key="1">
    <citation type="journal article" date="2014" name="Int. J. Syst. Evol. Microbiol.">
        <title>Complete genome sequence of Corynebacterium casei LMG S-19264T (=DSM 44701T), isolated from a smear-ripened cheese.</title>
        <authorList>
            <consortium name="US DOE Joint Genome Institute (JGI-PGF)"/>
            <person name="Walter F."/>
            <person name="Albersmeier A."/>
            <person name="Kalinowski J."/>
            <person name="Ruckert C."/>
        </authorList>
    </citation>
    <scope>NUCLEOTIDE SEQUENCE</scope>
    <source>
        <strain evidence="1">CGMCC 4.7110</strain>
    </source>
</reference>
<evidence type="ECO:0000313" key="2">
    <source>
        <dbReference type="Proteomes" id="UP000653411"/>
    </source>
</evidence>
<evidence type="ECO:0000313" key="1">
    <source>
        <dbReference type="EMBL" id="GGM88707.1"/>
    </source>
</evidence>
<proteinExistence type="predicted"/>
<dbReference type="Proteomes" id="UP000653411">
    <property type="component" value="Unassembled WGS sequence"/>
</dbReference>
<comment type="caution">
    <text evidence="1">The sequence shown here is derived from an EMBL/GenBank/DDBJ whole genome shotgun (WGS) entry which is preliminary data.</text>
</comment>
<sequence>MVASTVWEILKDAGISPAPERTSSTWADFLRSQADALHACGSFETVTLSGARLYVFALIEHTGRRIRVLGVTAYPTTSWVVQAARNPVMDLQDAGCQARYLVRDRDGKFPELFDTILADAAIEVVLSGIRIPCMNSIMERQVQTGRRELPSAAGLGGRQTPLLLFGNARGVVTGQCSYSERLMPRRR</sequence>
<dbReference type="AlphaFoldDB" id="A0A917UF81"/>
<keyword evidence="2" id="KW-1185">Reference proteome</keyword>
<name>A0A917UF81_9ACTN</name>
<gene>
    <name evidence="1" type="ORF">GCM10011578_005300</name>
</gene>
<accession>A0A917UF81</accession>
<evidence type="ECO:0008006" key="3">
    <source>
        <dbReference type="Google" id="ProtNLM"/>
    </source>
</evidence>
<dbReference type="EMBL" id="BMML01000001">
    <property type="protein sequence ID" value="GGM88707.1"/>
    <property type="molecule type" value="Genomic_DNA"/>
</dbReference>
<reference evidence="1" key="2">
    <citation type="submission" date="2020-09" db="EMBL/GenBank/DDBJ databases">
        <authorList>
            <person name="Sun Q."/>
            <person name="Zhou Y."/>
        </authorList>
    </citation>
    <scope>NUCLEOTIDE SEQUENCE</scope>
    <source>
        <strain evidence="1">CGMCC 4.7110</strain>
    </source>
</reference>